<dbReference type="InterPro" id="IPR042099">
    <property type="entry name" value="ANL_N_sf"/>
</dbReference>
<dbReference type="InterPro" id="IPR020845">
    <property type="entry name" value="AMP-binding_CS"/>
</dbReference>
<dbReference type="InterPro" id="IPR045851">
    <property type="entry name" value="AMP-bd_C_sf"/>
</dbReference>
<evidence type="ECO:0000256" key="2">
    <source>
        <dbReference type="ARBA" id="ARBA00022598"/>
    </source>
</evidence>
<dbReference type="PROSITE" id="PS00455">
    <property type="entry name" value="AMP_BINDING"/>
    <property type="match status" value="1"/>
</dbReference>
<accession>A0ABT7QQ36</accession>
<dbReference type="SUPFAM" id="SSF47336">
    <property type="entry name" value="ACP-like"/>
    <property type="match status" value="1"/>
</dbReference>
<evidence type="ECO:0000313" key="5">
    <source>
        <dbReference type="EMBL" id="MDM5263202.1"/>
    </source>
</evidence>
<organism evidence="5 6">
    <name type="scientific">Sulfurovum xiamenensis</name>
    <dbReference type="NCBI Taxonomy" id="3019066"/>
    <lineage>
        <taxon>Bacteria</taxon>
        <taxon>Pseudomonadati</taxon>
        <taxon>Campylobacterota</taxon>
        <taxon>Epsilonproteobacteria</taxon>
        <taxon>Campylobacterales</taxon>
        <taxon>Sulfurovaceae</taxon>
        <taxon>Sulfurovum</taxon>
    </lineage>
</organism>
<dbReference type="PANTHER" id="PTHR22754">
    <property type="entry name" value="DISCO-INTERACTING PROTEIN 2 DIP2 -RELATED"/>
    <property type="match status" value="1"/>
</dbReference>
<comment type="caution">
    <text evidence="5">The sequence shown here is derived from an EMBL/GenBank/DDBJ whole genome shotgun (WGS) entry which is preliminary data.</text>
</comment>
<comment type="similarity">
    <text evidence="1">Belongs to the ATP-dependent AMP-binding enzyme family.</text>
</comment>
<gene>
    <name evidence="5" type="ORF">PF327_03255</name>
</gene>
<feature type="domain" description="Carrier" evidence="4">
    <location>
        <begin position="14"/>
        <end position="91"/>
    </location>
</feature>
<name>A0ABT7QQ36_9BACT</name>
<dbReference type="InterPro" id="IPR002123">
    <property type="entry name" value="Plipid/glycerol_acylTrfase"/>
</dbReference>
<keyword evidence="3" id="KW-1133">Transmembrane helix</keyword>
<dbReference type="InterPro" id="IPR000873">
    <property type="entry name" value="AMP-dep_synth/lig_dom"/>
</dbReference>
<dbReference type="Pfam" id="PF00501">
    <property type="entry name" value="AMP-binding"/>
    <property type="match status" value="1"/>
</dbReference>
<evidence type="ECO:0000259" key="4">
    <source>
        <dbReference type="PROSITE" id="PS50075"/>
    </source>
</evidence>
<feature type="transmembrane region" description="Helical" evidence="3">
    <location>
        <begin position="699"/>
        <end position="727"/>
    </location>
</feature>
<evidence type="ECO:0000256" key="3">
    <source>
        <dbReference type="SAM" id="Phobius"/>
    </source>
</evidence>
<proteinExistence type="inferred from homology"/>
<keyword evidence="6" id="KW-1185">Reference proteome</keyword>
<dbReference type="SUPFAM" id="SSF69593">
    <property type="entry name" value="Glycerol-3-phosphate (1)-acyltransferase"/>
    <property type="match status" value="1"/>
</dbReference>
<dbReference type="InterPro" id="IPR040097">
    <property type="entry name" value="FAAL/FAAC"/>
</dbReference>
<dbReference type="Pfam" id="PF01553">
    <property type="entry name" value="Acyltransferase"/>
    <property type="match status" value="1"/>
</dbReference>
<protein>
    <submittedName>
        <fullName evidence="5">AMP-binding protein</fullName>
    </submittedName>
</protein>
<dbReference type="InterPro" id="IPR009081">
    <property type="entry name" value="PP-bd_ACP"/>
</dbReference>
<reference evidence="5" key="1">
    <citation type="submission" date="2023-01" db="EMBL/GenBank/DDBJ databases">
        <title>Sulfurovum sp. XTW-4 genome assembly.</title>
        <authorList>
            <person name="Wang J."/>
        </authorList>
    </citation>
    <scope>NUCLEOTIDE SEQUENCE</scope>
    <source>
        <strain evidence="5">XTW-4</strain>
    </source>
</reference>
<dbReference type="SUPFAM" id="SSF56801">
    <property type="entry name" value="Acetyl-CoA synthetase-like"/>
    <property type="match status" value="1"/>
</dbReference>
<dbReference type="Gene3D" id="3.30.300.30">
    <property type="match status" value="1"/>
</dbReference>
<keyword evidence="3" id="KW-0812">Transmembrane</keyword>
<dbReference type="PANTHER" id="PTHR22754:SF32">
    <property type="entry name" value="DISCO-INTERACTING PROTEIN 2"/>
    <property type="match status" value="1"/>
</dbReference>
<keyword evidence="3" id="KW-0472">Membrane</keyword>
<dbReference type="CDD" id="cd05931">
    <property type="entry name" value="FAAL"/>
    <property type="match status" value="1"/>
</dbReference>
<dbReference type="PROSITE" id="PS50075">
    <property type="entry name" value="CARRIER"/>
    <property type="match status" value="1"/>
</dbReference>
<dbReference type="SMART" id="SM00563">
    <property type="entry name" value="PlsC"/>
    <property type="match status" value="1"/>
</dbReference>
<dbReference type="Pfam" id="PF00550">
    <property type="entry name" value="PP-binding"/>
    <property type="match status" value="1"/>
</dbReference>
<keyword evidence="2" id="KW-0436">Ligase</keyword>
<dbReference type="CDD" id="cd07989">
    <property type="entry name" value="LPLAT_AGPAT-like"/>
    <property type="match status" value="1"/>
</dbReference>
<dbReference type="RefSeq" id="WP_289401318.1">
    <property type="nucleotide sequence ID" value="NZ_JAQIBC010000002.1"/>
</dbReference>
<feature type="transmembrane region" description="Helical" evidence="3">
    <location>
        <begin position="332"/>
        <end position="355"/>
    </location>
</feature>
<dbReference type="Proteomes" id="UP001169066">
    <property type="component" value="Unassembled WGS sequence"/>
</dbReference>
<dbReference type="InterPro" id="IPR036736">
    <property type="entry name" value="ACP-like_sf"/>
</dbReference>
<dbReference type="Gene3D" id="1.10.1200.10">
    <property type="entry name" value="ACP-like"/>
    <property type="match status" value="1"/>
</dbReference>
<evidence type="ECO:0000313" key="6">
    <source>
        <dbReference type="Proteomes" id="UP001169066"/>
    </source>
</evidence>
<evidence type="ECO:0000256" key="1">
    <source>
        <dbReference type="ARBA" id="ARBA00006432"/>
    </source>
</evidence>
<sequence>MKYEIKSKVGKRAQALLKVISELITEIHPHHLPSESISLDSRFEEELGLDSLSRVELIARVEKEFKLSLPERSYSEAETPRDLLRMLLGAQEAYAILQDSGIASITLDETEGTPFEAQTLVDVLNWHVAQHPDRPHIKFYQDDGQGDVITYAQLEKGAKNTAILLQQHGLEPGQPIAIMLPSSPDYFFIFFGILMAGGIPVPIYPPARPSQLEDHIRRHARILDNCRASILITVPEAKHVAQLLKSLVPNLQHIISTTDLKDSSSSTMLPSIHEQDIAFIQYTSGSTGNPKGVVLTHANLLNNIRAMGKVVKAGPKDVFVSWLPLYHDMGLIGAWLGSLYYAAFFVVMSPLDFLARPERWLWAIHRYRGTLSASPNFGYEYSMHRIKDTDLTGLDLSSWRAAFNGAEAVSPETVEQFNKRFAPFGFNKDAMMPVYGLAESSVGLAFPPLGRGVHIDHIDRTTFTRTGSALNTVQDDSNVLKFVSCGLPLPGHQLRIVDDTGHELPERQEGRLEFRGPSSTSGYYRDVQKTQTLFDGEWLDTGDLAYIADGELYVTGRIKDIIIRAGRNIYPDELEKMVGDIPNIRKGCVAVFASMDPKRQTEKLVILAETRSEDPNEHQRLRNDINTLSIDLTGIPPDEVVFAPPGSVLKTSSGKIRRSASRERYEKGMITKKPQNVVWQVVRLALSGIKPQLRRIKHYIGSLFFALYSCSVFALVTPVAWLSMILLPKFSMRWSMLQVCTKFLAYATATPLRVNGVENLPPAGTSCVLVANHASLLDGAALIAALPRHFRFIAKSEFTKDFYTRLPLEKIHTEFVERFETTKSVQDTEHLRTVLESGHALFFFPEGTFSRVPGLMPFRLGAFSIAAGANVPVIPISIRGTRSILRDTSWFPHHSPVHIEIGKPIDPEKIRSKAEVKEWDVAIELRDQSREFILRHCGEPDLS</sequence>
<dbReference type="Gene3D" id="3.40.50.12780">
    <property type="entry name" value="N-terminal domain of ligase-like"/>
    <property type="match status" value="1"/>
</dbReference>
<feature type="transmembrane region" description="Helical" evidence="3">
    <location>
        <begin position="186"/>
        <end position="204"/>
    </location>
</feature>
<dbReference type="EMBL" id="JAQIBC010000002">
    <property type="protein sequence ID" value="MDM5263202.1"/>
    <property type="molecule type" value="Genomic_DNA"/>
</dbReference>